<dbReference type="OrthoDB" id="9795769at2"/>
<dbReference type="AlphaFoldDB" id="A0A133ZJI3"/>
<comment type="catalytic activity">
    <reaction evidence="1">
        <text>1-(5-phospho-beta-D-ribosyl)-5'-AMP + H2O = 1-(5-phospho-beta-D-ribosyl)-5-[(5-phospho-beta-D-ribosylamino)methylideneamino]imidazole-4-carboxamide</text>
        <dbReference type="Rhea" id="RHEA:20049"/>
        <dbReference type="ChEBI" id="CHEBI:15377"/>
        <dbReference type="ChEBI" id="CHEBI:58435"/>
        <dbReference type="ChEBI" id="CHEBI:59457"/>
        <dbReference type="EC" id="3.5.4.19"/>
    </reaction>
</comment>
<evidence type="ECO:0000313" key="9">
    <source>
        <dbReference type="Proteomes" id="UP000070394"/>
    </source>
</evidence>
<reference evidence="9" key="1">
    <citation type="submission" date="2016-01" db="EMBL/GenBank/DDBJ databases">
        <authorList>
            <person name="Mitreva M."/>
            <person name="Pepin K.H."/>
            <person name="Mihindukulasuriya K.A."/>
            <person name="Fulton R."/>
            <person name="Fronick C."/>
            <person name="O'Laughlin M."/>
            <person name="Miner T."/>
            <person name="Herter B."/>
            <person name="Rosa B.A."/>
            <person name="Cordes M."/>
            <person name="Tomlinson C."/>
            <person name="Wollam A."/>
            <person name="Palsikar V.B."/>
            <person name="Mardis E.R."/>
            <person name="Wilson R.K."/>
        </authorList>
    </citation>
    <scope>NUCLEOTIDE SEQUENCE [LARGE SCALE GENOMIC DNA]</scope>
    <source>
        <strain evidence="9">DNF00896</strain>
    </source>
</reference>
<dbReference type="Pfam" id="PF01502">
    <property type="entry name" value="PRA-CH"/>
    <property type="match status" value="1"/>
</dbReference>
<accession>A0A133ZJI3</accession>
<keyword evidence="6" id="KW-0368">Histidine biosynthesis</keyword>
<evidence type="ECO:0000256" key="1">
    <source>
        <dbReference type="ARBA" id="ARBA00000024"/>
    </source>
</evidence>
<dbReference type="STRING" id="467210.HMPREF1866_02120"/>
<evidence type="ECO:0000256" key="6">
    <source>
        <dbReference type="ARBA" id="ARBA00023102"/>
    </source>
</evidence>
<keyword evidence="4" id="KW-0028">Amino-acid biosynthesis</keyword>
<comment type="pathway">
    <text evidence="2">Amino-acid biosynthesis; L-histidine biosynthesis; L-histidine from 5-phospho-alpha-D-ribose 1-diphosphate: step 3/9.</text>
</comment>
<organism evidence="8 9">
    <name type="scientific">Lachnoanaerobaculum saburreum</name>
    <dbReference type="NCBI Taxonomy" id="467210"/>
    <lineage>
        <taxon>Bacteria</taxon>
        <taxon>Bacillati</taxon>
        <taxon>Bacillota</taxon>
        <taxon>Clostridia</taxon>
        <taxon>Lachnospirales</taxon>
        <taxon>Lachnospiraceae</taxon>
        <taxon>Lachnoanaerobaculum</taxon>
    </lineage>
</organism>
<evidence type="ECO:0000259" key="7">
    <source>
        <dbReference type="Pfam" id="PF01502"/>
    </source>
</evidence>
<evidence type="ECO:0000256" key="5">
    <source>
        <dbReference type="ARBA" id="ARBA00022801"/>
    </source>
</evidence>
<comment type="caution">
    <text evidence="8">The sequence shown here is derived from an EMBL/GenBank/DDBJ whole genome shotgun (WGS) entry which is preliminary data.</text>
</comment>
<protein>
    <recommendedName>
        <fullName evidence="3">phosphoribosyl-AMP cyclohydrolase</fullName>
        <ecNumber evidence="3">3.5.4.19</ecNumber>
    </recommendedName>
</protein>
<keyword evidence="5 8" id="KW-0378">Hydrolase</keyword>
<dbReference type="InterPro" id="IPR002496">
    <property type="entry name" value="PRib_AMP_CycHydrolase_dom"/>
</dbReference>
<evidence type="ECO:0000313" key="8">
    <source>
        <dbReference type="EMBL" id="KXB55580.1"/>
    </source>
</evidence>
<dbReference type="Gene3D" id="3.10.20.810">
    <property type="entry name" value="Phosphoribosyl-AMP cyclohydrolase"/>
    <property type="match status" value="1"/>
</dbReference>
<gene>
    <name evidence="8" type="ORF">HMPREF1866_02120</name>
</gene>
<dbReference type="RefSeq" id="WP_009446293.1">
    <property type="nucleotide sequence ID" value="NZ_KQ959840.1"/>
</dbReference>
<dbReference type="InterPro" id="IPR038019">
    <property type="entry name" value="PRib_AMP_CycHydrolase_sf"/>
</dbReference>
<proteinExistence type="predicted"/>
<dbReference type="Proteomes" id="UP000070394">
    <property type="component" value="Unassembled WGS sequence"/>
</dbReference>
<keyword evidence="9" id="KW-1185">Reference proteome</keyword>
<name>A0A133ZJI3_9FIRM</name>
<dbReference type="EMBL" id="LSDA01000111">
    <property type="protein sequence ID" value="KXB55580.1"/>
    <property type="molecule type" value="Genomic_DNA"/>
</dbReference>
<dbReference type="PANTHER" id="PTHR42945">
    <property type="entry name" value="HISTIDINE BIOSYNTHESIS BIFUNCTIONAL PROTEIN"/>
    <property type="match status" value="1"/>
</dbReference>
<dbReference type="SUPFAM" id="SSF141734">
    <property type="entry name" value="HisI-like"/>
    <property type="match status" value="1"/>
</dbReference>
<dbReference type="UniPathway" id="UPA00031">
    <property type="reaction ID" value="UER00008"/>
</dbReference>
<dbReference type="PANTHER" id="PTHR42945:SF1">
    <property type="entry name" value="HISTIDINE BIOSYNTHESIS BIFUNCTIONAL PROTEIN HIS7"/>
    <property type="match status" value="1"/>
</dbReference>
<dbReference type="PATRIC" id="fig|467210.3.peg.2098"/>
<dbReference type="GO" id="GO:0004635">
    <property type="term" value="F:phosphoribosyl-AMP cyclohydrolase activity"/>
    <property type="evidence" value="ECO:0007669"/>
    <property type="project" value="UniProtKB-EC"/>
</dbReference>
<sequence>MKHIDARIYSGKTNFEWKDLKLNHKGLLPVIVQDFVDNSVLLYTHMNEDAWNKTLSTGLFTYFSDIHNRSIVKGKKYGNYQYVRELFLNGEKDALLVKVYSVAPICGDGKKSCFFNDIEEI</sequence>
<feature type="domain" description="Phosphoribosyl-AMP cyclohydrolase" evidence="7">
    <location>
        <begin position="44"/>
        <end position="115"/>
    </location>
</feature>
<dbReference type="GO" id="GO:0000105">
    <property type="term" value="P:L-histidine biosynthetic process"/>
    <property type="evidence" value="ECO:0007669"/>
    <property type="project" value="UniProtKB-UniPathway"/>
</dbReference>
<evidence type="ECO:0000256" key="4">
    <source>
        <dbReference type="ARBA" id="ARBA00022605"/>
    </source>
</evidence>
<evidence type="ECO:0000256" key="2">
    <source>
        <dbReference type="ARBA" id="ARBA00005169"/>
    </source>
</evidence>
<dbReference type="EC" id="3.5.4.19" evidence="3"/>
<evidence type="ECO:0000256" key="3">
    <source>
        <dbReference type="ARBA" id="ARBA00012721"/>
    </source>
</evidence>